<evidence type="ECO:0000313" key="1">
    <source>
        <dbReference type="EMBL" id="CAB0037666.1"/>
    </source>
</evidence>
<gene>
    <name evidence="1" type="ORF">TBRA_LOCUS9483</name>
</gene>
<protein>
    <submittedName>
        <fullName evidence="1">Uncharacterized protein</fullName>
    </submittedName>
</protein>
<evidence type="ECO:0000313" key="2">
    <source>
        <dbReference type="Proteomes" id="UP000479190"/>
    </source>
</evidence>
<proteinExistence type="predicted"/>
<keyword evidence="2" id="KW-1185">Reference proteome</keyword>
<accession>A0A6H5IJP6</accession>
<reference evidence="1 2" key="1">
    <citation type="submission" date="2020-02" db="EMBL/GenBank/DDBJ databases">
        <authorList>
            <person name="Ferguson B K."/>
        </authorList>
    </citation>
    <scope>NUCLEOTIDE SEQUENCE [LARGE SCALE GENOMIC DNA]</scope>
</reference>
<feature type="non-terminal residue" evidence="1">
    <location>
        <position position="51"/>
    </location>
</feature>
<sequence>MMLNGLFCNTCVNLFFHSGASTSHIIIFVCATYTTLIPTEFENRKNFFSTP</sequence>
<organism evidence="1 2">
    <name type="scientific">Trichogramma brassicae</name>
    <dbReference type="NCBI Taxonomy" id="86971"/>
    <lineage>
        <taxon>Eukaryota</taxon>
        <taxon>Metazoa</taxon>
        <taxon>Ecdysozoa</taxon>
        <taxon>Arthropoda</taxon>
        <taxon>Hexapoda</taxon>
        <taxon>Insecta</taxon>
        <taxon>Pterygota</taxon>
        <taxon>Neoptera</taxon>
        <taxon>Endopterygota</taxon>
        <taxon>Hymenoptera</taxon>
        <taxon>Apocrita</taxon>
        <taxon>Proctotrupomorpha</taxon>
        <taxon>Chalcidoidea</taxon>
        <taxon>Trichogrammatidae</taxon>
        <taxon>Trichogramma</taxon>
    </lineage>
</organism>
<name>A0A6H5IJP6_9HYME</name>
<dbReference type="EMBL" id="CADCXV010000864">
    <property type="protein sequence ID" value="CAB0037666.1"/>
    <property type="molecule type" value="Genomic_DNA"/>
</dbReference>
<dbReference type="AlphaFoldDB" id="A0A6H5IJP6"/>
<dbReference type="Proteomes" id="UP000479190">
    <property type="component" value="Unassembled WGS sequence"/>
</dbReference>